<dbReference type="AlphaFoldDB" id="A0AA38H9F1"/>
<feature type="compositionally biased region" description="Basic and acidic residues" evidence="2">
    <location>
        <begin position="514"/>
        <end position="526"/>
    </location>
</feature>
<dbReference type="Gene3D" id="3.90.640.10">
    <property type="entry name" value="Actin, Chain A, domain 4"/>
    <property type="match status" value="2"/>
</dbReference>
<evidence type="ECO:0000256" key="2">
    <source>
        <dbReference type="SAM" id="MobiDB-lite"/>
    </source>
</evidence>
<sequence length="739" mass="83808">MDFDQPEASSSTRGRSNVLYVPETTYDAQPQPAFQYRSIAHADPVICIDNGSSSWRAGFSTQSTPYIDRPNVVAKYKERKQGRNIMLFGRDIEADANSRSNGRSVFDGDLLVHGDVLESALDFTFLTLGIDTARIEHPIVMTERLANPLFTRALTSELLFEMYNAPSVTYGIDSLFAFSRQKHSDGLAISMGHNATTVIPVVNGRGILSRSKRIPLGGVNMSELLLKLAQLKYPTFPLKVTIPQATFMARETCYFSTDYEAELRTLENPATLSAMTKIIEFPFTVPDVVEKTDAELAAQSEKRKEHGRRLQEMQKTQRAEKLAEKISALEIYRNILLQRSLLAPDDFLDLVLSETDFESEAELEAWVKKTDADIKRKQKKDAGEDAEPEEDPVFPMVDRPDEELNEDELREKRRQRLMKAGWEARVKVREEKERAKERRLEDERKEEEARLADPESWAKRLRLEQEAVMLRMESRKKTKSQRKDRKSAAAQSRMKTIANLAAEDKVVNTKKRKKGDDDDGFGKDDSDWAVYREVGGEEDSDAEEDDLTTLQSIESRLLQHDTTFTEDDTMVGRAQVKNALINAFVRGGAADRFDPTDLRQSYQLHLNVERIRVPEAYFQPAMFGVDSAGLGEVAGWLLNGFEEEQRRKMMQCIFVTGGASSIPNFIPRLRNALTPVLPFRAPLKIVSSWDGGDPKLEAWKGMASWSVTDEAKAARVSREEYMEHGADWIKEHAWGNPVM</sequence>
<dbReference type="InterPro" id="IPR004000">
    <property type="entry name" value="Actin"/>
</dbReference>
<dbReference type="Pfam" id="PF00022">
    <property type="entry name" value="Actin"/>
    <property type="match status" value="2"/>
</dbReference>
<dbReference type="SMART" id="SM00268">
    <property type="entry name" value="ACTIN"/>
    <property type="match status" value="1"/>
</dbReference>
<comment type="caution">
    <text evidence="3">The sequence shown here is derived from an EMBL/GenBank/DDBJ whole genome shotgun (WGS) entry which is preliminary data.</text>
</comment>
<feature type="region of interest" description="Disordered" evidence="2">
    <location>
        <begin position="509"/>
        <end position="529"/>
    </location>
</feature>
<gene>
    <name evidence="3" type="ORF">MKK02DRAFT_36907</name>
</gene>
<dbReference type="GeneID" id="77728722"/>
<keyword evidence="4" id="KW-1185">Reference proteome</keyword>
<dbReference type="RefSeq" id="XP_052945678.1">
    <property type="nucleotide sequence ID" value="XM_053089517.1"/>
</dbReference>
<evidence type="ECO:0000313" key="3">
    <source>
        <dbReference type="EMBL" id="KAI9635901.1"/>
    </source>
</evidence>
<dbReference type="Gene3D" id="3.30.420.40">
    <property type="match status" value="4"/>
</dbReference>
<dbReference type="PANTHER" id="PTHR11937">
    <property type="entry name" value="ACTIN"/>
    <property type="match status" value="1"/>
</dbReference>
<protein>
    <submittedName>
        <fullName evidence="3">Protein-vacuolar targeting-related protein</fullName>
    </submittedName>
</protein>
<comment type="similarity">
    <text evidence="1">Belongs to the actin family.</text>
</comment>
<proteinExistence type="inferred from homology"/>
<name>A0AA38H9F1_9TREE</name>
<feature type="region of interest" description="Disordered" evidence="2">
    <location>
        <begin position="428"/>
        <end position="494"/>
    </location>
</feature>
<dbReference type="SUPFAM" id="SSF53067">
    <property type="entry name" value="Actin-like ATPase domain"/>
    <property type="match status" value="2"/>
</dbReference>
<evidence type="ECO:0000313" key="4">
    <source>
        <dbReference type="Proteomes" id="UP001164286"/>
    </source>
</evidence>
<dbReference type="InterPro" id="IPR043129">
    <property type="entry name" value="ATPase_NBD"/>
</dbReference>
<dbReference type="FunFam" id="3.30.420.40:FF:000058">
    <property type="entry name" value="Putative actin-related protein 5"/>
    <property type="match status" value="1"/>
</dbReference>
<feature type="compositionally biased region" description="Basic residues" evidence="2">
    <location>
        <begin position="474"/>
        <end position="485"/>
    </location>
</feature>
<reference evidence="3" key="1">
    <citation type="journal article" date="2022" name="G3 (Bethesda)">
        <title>High quality genome of the basidiomycete yeast Dioszegia hungarica PDD-24b-2 isolated from cloud water.</title>
        <authorList>
            <person name="Jarrige D."/>
            <person name="Haridas S."/>
            <person name="Bleykasten-Grosshans C."/>
            <person name="Joly M."/>
            <person name="Nadalig T."/>
            <person name="Sancelme M."/>
            <person name="Vuilleumier S."/>
            <person name="Grigoriev I.V."/>
            <person name="Amato P."/>
            <person name="Bringel F."/>
        </authorList>
    </citation>
    <scope>NUCLEOTIDE SEQUENCE</scope>
    <source>
        <strain evidence="3">PDD-24b-2</strain>
    </source>
</reference>
<feature type="region of interest" description="Disordered" evidence="2">
    <location>
        <begin position="377"/>
        <end position="412"/>
    </location>
</feature>
<evidence type="ECO:0000256" key="1">
    <source>
        <dbReference type="RuleBase" id="RU000487"/>
    </source>
</evidence>
<feature type="compositionally biased region" description="Basic and acidic residues" evidence="2">
    <location>
        <begin position="428"/>
        <end position="465"/>
    </location>
</feature>
<dbReference type="Proteomes" id="UP001164286">
    <property type="component" value="Unassembled WGS sequence"/>
</dbReference>
<organism evidence="3 4">
    <name type="scientific">Dioszegia hungarica</name>
    <dbReference type="NCBI Taxonomy" id="4972"/>
    <lineage>
        <taxon>Eukaryota</taxon>
        <taxon>Fungi</taxon>
        <taxon>Dikarya</taxon>
        <taxon>Basidiomycota</taxon>
        <taxon>Agaricomycotina</taxon>
        <taxon>Tremellomycetes</taxon>
        <taxon>Tremellales</taxon>
        <taxon>Bulleribasidiaceae</taxon>
        <taxon>Dioszegia</taxon>
    </lineage>
</organism>
<dbReference type="EMBL" id="JAKWFO010000005">
    <property type="protein sequence ID" value="KAI9635901.1"/>
    <property type="molecule type" value="Genomic_DNA"/>
</dbReference>
<dbReference type="CDD" id="cd10211">
    <property type="entry name" value="ASKHA_NBD_Arp5"/>
    <property type="match status" value="1"/>
</dbReference>
<accession>A0AA38H9F1</accession>